<reference evidence="1" key="1">
    <citation type="submission" date="2023-04" db="EMBL/GenBank/DDBJ databases">
        <title>Draft Genome sequencing of Naganishia species isolated from polar environments using Oxford Nanopore Technology.</title>
        <authorList>
            <person name="Leo P."/>
            <person name="Venkateswaran K."/>
        </authorList>
    </citation>
    <scope>NUCLEOTIDE SEQUENCE</scope>
    <source>
        <strain evidence="1">MNA-CCFEE 5261</strain>
    </source>
</reference>
<accession>A0ACC2WJY0</accession>
<evidence type="ECO:0000313" key="2">
    <source>
        <dbReference type="Proteomes" id="UP001241377"/>
    </source>
</evidence>
<comment type="caution">
    <text evidence="1">The sequence shown here is derived from an EMBL/GenBank/DDBJ whole genome shotgun (WGS) entry which is preliminary data.</text>
</comment>
<evidence type="ECO:0000313" key="1">
    <source>
        <dbReference type="EMBL" id="KAJ9112044.1"/>
    </source>
</evidence>
<keyword evidence="2" id="KW-1185">Reference proteome</keyword>
<name>A0ACC2WJY0_9TREE</name>
<organism evidence="1 2">
    <name type="scientific">Naganishia cerealis</name>
    <dbReference type="NCBI Taxonomy" id="610337"/>
    <lineage>
        <taxon>Eukaryota</taxon>
        <taxon>Fungi</taxon>
        <taxon>Dikarya</taxon>
        <taxon>Basidiomycota</taxon>
        <taxon>Agaricomycotina</taxon>
        <taxon>Tremellomycetes</taxon>
        <taxon>Filobasidiales</taxon>
        <taxon>Filobasidiaceae</taxon>
        <taxon>Naganishia</taxon>
    </lineage>
</organism>
<sequence length="520" mass="59641">MTNFEALLEFEHSLSTYLKSSNRLMLSNLESRIEYASQFCQKQSGEEEPSQSIEKLFDDYNTAKDDFTTCGKCGTNINTISSNTCCKTFLDTKKTISSDLEMSYWTSFLSNPSQTINSFPSYTQLLFLQQGIPFQLRGPIWKRLLLLNNSSIPQTSLLVYENFQHSYSADISTQISKDLSRTFPDLPYFKQEKTLQNLSTILNVYANYDAELGYCQGLLFLVGVLSHQFKDDPQLVFHALLTIMETEKSLHDIFTPQLMSHTLQSWNDEFQTLLKTIDGELYRHLNSFVEFQVFLYQWWLSFLCSHSPDMNIVNRVIDFCLLEGWKTGIMKISLGLLIANKPILMSLQDGDEEVAYQHLLNECKWGVVVNDVNSFFGDLLLSWDERIFEKKPTHLQILKTHKRSTSMMDKFKSMNLSINLKPRSNSTASDNPESAVSNQSQSSLSVFSSKVPTQDMDSIYSDMSSQSDFVPFKFPLKKDDTEVDDLTRENINLKCMLQQALLMLGEEASDLRERAAEYGV</sequence>
<dbReference type="EMBL" id="JASBWR010000006">
    <property type="protein sequence ID" value="KAJ9112044.1"/>
    <property type="molecule type" value="Genomic_DNA"/>
</dbReference>
<protein>
    <submittedName>
        <fullName evidence="1">Uncharacterized protein</fullName>
    </submittedName>
</protein>
<gene>
    <name evidence="1" type="ORF">QFC19_000967</name>
</gene>
<proteinExistence type="predicted"/>
<dbReference type="Proteomes" id="UP001241377">
    <property type="component" value="Unassembled WGS sequence"/>
</dbReference>